<accession>A0AAE0EC90</accession>
<protein>
    <submittedName>
        <fullName evidence="1">Uncharacterized protein</fullName>
    </submittedName>
</protein>
<keyword evidence="2" id="KW-1185">Reference proteome</keyword>
<comment type="caution">
    <text evidence="1">The sequence shown here is derived from an EMBL/GenBank/DDBJ whole genome shotgun (WGS) entry which is preliminary data.</text>
</comment>
<reference evidence="1" key="1">
    <citation type="journal article" date="2023" name="Plant J.">
        <title>Genome sequences and population genomics provide insights into the demographic history, inbreeding, and mutation load of two 'living fossil' tree species of Dipteronia.</title>
        <authorList>
            <person name="Feng Y."/>
            <person name="Comes H.P."/>
            <person name="Chen J."/>
            <person name="Zhu S."/>
            <person name="Lu R."/>
            <person name="Zhang X."/>
            <person name="Li P."/>
            <person name="Qiu J."/>
            <person name="Olsen K.M."/>
            <person name="Qiu Y."/>
        </authorList>
    </citation>
    <scope>NUCLEOTIDE SEQUENCE</scope>
    <source>
        <strain evidence="1">NBL</strain>
    </source>
</reference>
<dbReference type="Proteomes" id="UP001281410">
    <property type="component" value="Unassembled WGS sequence"/>
</dbReference>
<dbReference type="AlphaFoldDB" id="A0AAE0EC90"/>
<sequence length="110" mass="12860">MNRNLRFSVILFTGSFMGFVSTSFADIHLHRTHLLQAFACFLVAYVVQLELHQPQSVIDRRKRIHECCSWPRSSLVRDPFLTLILSSFFAFLQHRPTSLQRHKGWKAICV</sequence>
<proteinExistence type="predicted"/>
<name>A0AAE0EC90_9ROSI</name>
<evidence type="ECO:0000313" key="2">
    <source>
        <dbReference type="Proteomes" id="UP001281410"/>
    </source>
</evidence>
<dbReference type="EMBL" id="JANJYJ010000003">
    <property type="protein sequence ID" value="KAK3223058.1"/>
    <property type="molecule type" value="Genomic_DNA"/>
</dbReference>
<evidence type="ECO:0000313" key="1">
    <source>
        <dbReference type="EMBL" id="KAK3223058.1"/>
    </source>
</evidence>
<organism evidence="1 2">
    <name type="scientific">Dipteronia sinensis</name>
    <dbReference type="NCBI Taxonomy" id="43782"/>
    <lineage>
        <taxon>Eukaryota</taxon>
        <taxon>Viridiplantae</taxon>
        <taxon>Streptophyta</taxon>
        <taxon>Embryophyta</taxon>
        <taxon>Tracheophyta</taxon>
        <taxon>Spermatophyta</taxon>
        <taxon>Magnoliopsida</taxon>
        <taxon>eudicotyledons</taxon>
        <taxon>Gunneridae</taxon>
        <taxon>Pentapetalae</taxon>
        <taxon>rosids</taxon>
        <taxon>malvids</taxon>
        <taxon>Sapindales</taxon>
        <taxon>Sapindaceae</taxon>
        <taxon>Hippocastanoideae</taxon>
        <taxon>Acereae</taxon>
        <taxon>Dipteronia</taxon>
    </lineage>
</organism>
<gene>
    <name evidence="1" type="ORF">Dsin_010083</name>
</gene>